<sequence length="114" mass="12578">AILIQLKIRSQYSSVQAAWTVGRTGQTMKRVVFILALVMVSTCMAMAQARKVPMDGRNVQENQEAIEKEFEEEKEMSRDIYPGSSTSSSYNHHTIPRQNWGKGDGGDNNGNGGG</sequence>
<keyword evidence="2" id="KW-1133">Transmembrane helix</keyword>
<comment type="caution">
    <text evidence="3">The sequence shown here is derived from an EMBL/GenBank/DDBJ whole genome shotgun (WGS) entry which is preliminary data.</text>
</comment>
<evidence type="ECO:0000313" key="4">
    <source>
        <dbReference type="Proteomes" id="UP000554482"/>
    </source>
</evidence>
<protein>
    <submittedName>
        <fullName evidence="3">Uncharacterized protein</fullName>
    </submittedName>
</protein>
<evidence type="ECO:0000256" key="2">
    <source>
        <dbReference type="SAM" id="Phobius"/>
    </source>
</evidence>
<feature type="region of interest" description="Disordered" evidence="1">
    <location>
        <begin position="61"/>
        <end position="114"/>
    </location>
</feature>
<keyword evidence="4" id="KW-1185">Reference proteome</keyword>
<feature type="compositionally biased region" description="Gly residues" evidence="1">
    <location>
        <begin position="102"/>
        <end position="114"/>
    </location>
</feature>
<feature type="non-terminal residue" evidence="3">
    <location>
        <position position="114"/>
    </location>
</feature>
<reference evidence="3 4" key="1">
    <citation type="submission" date="2020-06" db="EMBL/GenBank/DDBJ databases">
        <title>Transcriptomic and genomic resources for Thalictrum thalictroides and T. hernandezii: Facilitating candidate gene discovery in an emerging model plant lineage.</title>
        <authorList>
            <person name="Arias T."/>
            <person name="Riano-Pachon D.M."/>
            <person name="Di Stilio V.S."/>
        </authorList>
    </citation>
    <scope>NUCLEOTIDE SEQUENCE [LARGE SCALE GENOMIC DNA]</scope>
    <source>
        <strain evidence="4">cv. WT478/WT964</strain>
        <tissue evidence="3">Leaves</tissue>
    </source>
</reference>
<keyword evidence="2" id="KW-0472">Membrane</keyword>
<dbReference type="OrthoDB" id="10462588at2759"/>
<proteinExistence type="predicted"/>
<name>A0A7J6UST1_THATH</name>
<keyword evidence="2" id="KW-0812">Transmembrane</keyword>
<accession>A0A7J6UST1</accession>
<dbReference type="EMBL" id="JABWDY010044227">
    <property type="protein sequence ID" value="KAF5175322.1"/>
    <property type="molecule type" value="Genomic_DNA"/>
</dbReference>
<evidence type="ECO:0000256" key="1">
    <source>
        <dbReference type="SAM" id="MobiDB-lite"/>
    </source>
</evidence>
<dbReference type="Proteomes" id="UP000554482">
    <property type="component" value="Unassembled WGS sequence"/>
</dbReference>
<dbReference type="AlphaFoldDB" id="A0A7J6UST1"/>
<dbReference type="PANTHER" id="PTHR36040:SF3">
    <property type="entry name" value="OS04G0188500 PROTEIN"/>
    <property type="match status" value="1"/>
</dbReference>
<organism evidence="3 4">
    <name type="scientific">Thalictrum thalictroides</name>
    <name type="common">Rue-anemone</name>
    <name type="synonym">Anemone thalictroides</name>
    <dbReference type="NCBI Taxonomy" id="46969"/>
    <lineage>
        <taxon>Eukaryota</taxon>
        <taxon>Viridiplantae</taxon>
        <taxon>Streptophyta</taxon>
        <taxon>Embryophyta</taxon>
        <taxon>Tracheophyta</taxon>
        <taxon>Spermatophyta</taxon>
        <taxon>Magnoliopsida</taxon>
        <taxon>Ranunculales</taxon>
        <taxon>Ranunculaceae</taxon>
        <taxon>Thalictroideae</taxon>
        <taxon>Thalictrum</taxon>
    </lineage>
</organism>
<feature type="transmembrane region" description="Helical" evidence="2">
    <location>
        <begin position="31"/>
        <end position="49"/>
    </location>
</feature>
<dbReference type="PANTHER" id="PTHR36040">
    <property type="entry name" value="OS04G0188500 PROTEIN"/>
    <property type="match status" value="1"/>
</dbReference>
<evidence type="ECO:0000313" key="3">
    <source>
        <dbReference type="EMBL" id="KAF5175322.1"/>
    </source>
</evidence>
<gene>
    <name evidence="3" type="ORF">FRX31_035091</name>
</gene>
<feature type="compositionally biased region" description="Polar residues" evidence="1">
    <location>
        <begin position="83"/>
        <end position="92"/>
    </location>
</feature>